<evidence type="ECO:0000256" key="6">
    <source>
        <dbReference type="PIRSR" id="PIRSR016323-1"/>
    </source>
</evidence>
<organism evidence="11 12">
    <name type="scientific">Lutzomyia longipalpis</name>
    <name type="common">Sand fly</name>
    <dbReference type="NCBI Taxonomy" id="7200"/>
    <lineage>
        <taxon>Eukaryota</taxon>
        <taxon>Metazoa</taxon>
        <taxon>Ecdysozoa</taxon>
        <taxon>Arthropoda</taxon>
        <taxon>Hexapoda</taxon>
        <taxon>Insecta</taxon>
        <taxon>Pterygota</taxon>
        <taxon>Neoptera</taxon>
        <taxon>Endopterygota</taxon>
        <taxon>Diptera</taxon>
        <taxon>Nematocera</taxon>
        <taxon>Psychodoidea</taxon>
        <taxon>Psychodidae</taxon>
        <taxon>Lutzomyia</taxon>
        <taxon>Lutzomyia</taxon>
    </lineage>
</organism>
<dbReference type="InterPro" id="IPR007356">
    <property type="entry name" value="tRNA_m1G_MeTrfase_euk"/>
</dbReference>
<feature type="binding site" evidence="7">
    <location>
        <position position="212"/>
    </location>
    <ligand>
        <name>S-adenosyl-L-methionine</name>
        <dbReference type="ChEBI" id="CHEBI:59789"/>
    </ligand>
</feature>
<feature type="region of interest" description="Disordered" evidence="8">
    <location>
        <begin position="1"/>
        <end position="41"/>
    </location>
</feature>
<dbReference type="AlphaFoldDB" id="A0A1B0CQC6"/>
<dbReference type="VEuPathDB" id="VectorBase:LLOJ007075"/>
<feature type="compositionally biased region" description="Acidic residues" evidence="8">
    <location>
        <begin position="1"/>
        <end position="11"/>
    </location>
</feature>
<feature type="binding site" evidence="7">
    <location>
        <position position="224"/>
    </location>
    <ligand>
        <name>S-adenosyl-L-methionine</name>
        <dbReference type="ChEBI" id="CHEBI:59789"/>
    </ligand>
</feature>
<dbReference type="GO" id="GO:0052905">
    <property type="term" value="F:tRNA (guanosine(9)-N1)-methyltransferase activity"/>
    <property type="evidence" value="ECO:0007669"/>
    <property type="project" value="UniProtKB-EC"/>
</dbReference>
<evidence type="ECO:0000256" key="8">
    <source>
        <dbReference type="SAM" id="MobiDB-lite"/>
    </source>
</evidence>
<dbReference type="GO" id="GO:0002939">
    <property type="term" value="P:tRNA N1-guanine methylation"/>
    <property type="evidence" value="ECO:0007669"/>
    <property type="project" value="TreeGrafter"/>
</dbReference>
<proteinExistence type="predicted"/>
<evidence type="ECO:0000313" key="11">
    <source>
        <dbReference type="EnsemblMetazoa" id="LLOJ007075-PA"/>
    </source>
</evidence>
<accession>A0A1B0CQC6</accession>
<protein>
    <recommendedName>
        <fullName evidence="1">tRNA (guanine(9)-N(1))-methyltransferase</fullName>
        <ecNumber evidence="1">2.1.1.221</ecNumber>
    </recommendedName>
</protein>
<dbReference type="Gene3D" id="3.40.1280.30">
    <property type="match status" value="1"/>
</dbReference>
<dbReference type="EnsemblMetazoa" id="LLOJ007075-RA">
    <property type="protein sequence ID" value="LLOJ007075-PA"/>
    <property type="gene ID" value="LLOJ007075"/>
</dbReference>
<dbReference type="VEuPathDB" id="VectorBase:LLONM1_004112"/>
<keyword evidence="12" id="KW-1185">Reference proteome</keyword>
<comment type="catalytic activity">
    <reaction evidence="5">
        <text>guanosine(9) in tRNA + S-adenosyl-L-methionine = N(1)-methylguanosine(9) in tRNA + S-adenosyl-L-homocysteine + H(+)</text>
        <dbReference type="Rhea" id="RHEA:43156"/>
        <dbReference type="Rhea" id="RHEA-COMP:10367"/>
        <dbReference type="Rhea" id="RHEA-COMP:10368"/>
        <dbReference type="ChEBI" id="CHEBI:15378"/>
        <dbReference type="ChEBI" id="CHEBI:57856"/>
        <dbReference type="ChEBI" id="CHEBI:59789"/>
        <dbReference type="ChEBI" id="CHEBI:73542"/>
        <dbReference type="ChEBI" id="CHEBI:74269"/>
        <dbReference type="EC" id="2.1.1.221"/>
    </reaction>
</comment>
<feature type="binding site" evidence="7">
    <location>
        <position position="192"/>
    </location>
    <ligand>
        <name>S-adenosyl-L-methionine</name>
        <dbReference type="ChEBI" id="CHEBI:59789"/>
    </ligand>
</feature>
<dbReference type="CDD" id="cd18101">
    <property type="entry name" value="Trm10euk_A"/>
    <property type="match status" value="1"/>
</dbReference>
<feature type="binding site" evidence="7">
    <location>
        <position position="238"/>
    </location>
    <ligand>
        <name>S-adenosyl-L-methionine</name>
        <dbReference type="ChEBI" id="CHEBI:59789"/>
    </ligand>
</feature>
<keyword evidence="4" id="KW-0949">S-adenosyl-L-methionine</keyword>
<evidence type="ECO:0000256" key="1">
    <source>
        <dbReference type="ARBA" id="ARBA00012797"/>
    </source>
</evidence>
<sequence>MSSDCVEEVEVIQENPEQPLSKKPCLEEAQNGEEAAEDGKTEVLSKRKIKKLAKLEKWEVWKKIKRQREREKMKQRRQEAVKAGIERTTPSRKALKRNTTSQSSNPISVVIDLDFDDLMIDKDVCKCVKQLLRIYTVNRRSQTPIPLYFTGLRKDGRIQKTLERNDGYQNWDVKISHESFLVLFPKEKIIYLTSDSDNVLEALEDDHVYIIGGLVDHNSQKGLCHRIAEEKGLRHARLPLNENVVIKTRTVLTINHVFEILLRVTEKSSWKDAILSVLPMRKGAKAKGQEEDQQKEEEDSEEHSKATTQ</sequence>
<evidence type="ECO:0000256" key="3">
    <source>
        <dbReference type="ARBA" id="ARBA00022679"/>
    </source>
</evidence>
<dbReference type="FunFam" id="3.40.1280.30:FF:000001">
    <property type="entry name" value="tRNA methyltransferase 10 homolog A"/>
    <property type="match status" value="1"/>
</dbReference>
<evidence type="ECO:0000256" key="2">
    <source>
        <dbReference type="ARBA" id="ARBA00022603"/>
    </source>
</evidence>
<dbReference type="PIRSF" id="PIRSF016323">
    <property type="entry name" value="tRNA_m1G_mtfrase_met"/>
    <property type="match status" value="1"/>
</dbReference>
<evidence type="ECO:0000313" key="12">
    <source>
        <dbReference type="Proteomes" id="UP000092461"/>
    </source>
</evidence>
<evidence type="ECO:0000313" key="10">
    <source>
        <dbReference type="EMBL" id="MBC1172717.1"/>
    </source>
</evidence>
<reference evidence="10" key="2">
    <citation type="journal article" date="2020" name="BMC">
        <title>Leishmania infection induces a limited differential gene expression in the sand fly midgut.</title>
        <authorList>
            <person name="Coutinho-Abreu I.V."/>
            <person name="Serafim T.D."/>
            <person name="Meneses C."/>
            <person name="Kamhawi S."/>
            <person name="Oliveira F."/>
            <person name="Valenzuela J.G."/>
        </authorList>
    </citation>
    <scope>NUCLEOTIDE SEQUENCE</scope>
    <source>
        <strain evidence="10">Jacobina</strain>
        <tissue evidence="10">Midgut</tissue>
    </source>
</reference>
<dbReference type="PANTHER" id="PTHR13563:SF13">
    <property type="entry name" value="TRNA METHYLTRANSFERASE 10 HOMOLOG A"/>
    <property type="match status" value="1"/>
</dbReference>
<feature type="region of interest" description="Disordered" evidence="8">
    <location>
        <begin position="282"/>
        <end position="309"/>
    </location>
</feature>
<evidence type="ECO:0000256" key="4">
    <source>
        <dbReference type="ARBA" id="ARBA00022691"/>
    </source>
</evidence>
<reference evidence="11" key="3">
    <citation type="submission" date="2020-05" db="UniProtKB">
        <authorList>
            <consortium name="EnsemblMetazoa"/>
        </authorList>
    </citation>
    <scope>IDENTIFICATION</scope>
    <source>
        <strain evidence="11">Jacobina</strain>
    </source>
</reference>
<keyword evidence="3" id="KW-0808">Transferase</keyword>
<dbReference type="InterPro" id="IPR016653">
    <property type="entry name" value="TRM10/TRM10A"/>
</dbReference>
<evidence type="ECO:0000256" key="5">
    <source>
        <dbReference type="ARBA" id="ARBA00048434"/>
    </source>
</evidence>
<dbReference type="EMBL" id="AJWK01023411">
    <property type="status" value="NOT_ANNOTATED_CDS"/>
    <property type="molecule type" value="Genomic_DNA"/>
</dbReference>
<evidence type="ECO:0000259" key="9">
    <source>
        <dbReference type="PROSITE" id="PS51675"/>
    </source>
</evidence>
<reference evidence="12" key="1">
    <citation type="submission" date="2012-05" db="EMBL/GenBank/DDBJ databases">
        <title>Whole Genome Assembly of Lutzomyia longipalpis.</title>
        <authorList>
            <person name="Richards S."/>
            <person name="Qu C."/>
            <person name="Dillon R."/>
            <person name="Worley K."/>
            <person name="Scherer S."/>
            <person name="Batterton M."/>
            <person name="Taylor A."/>
            <person name="Hawes A."/>
            <person name="Hernandez B."/>
            <person name="Kovar C."/>
            <person name="Mandapat C."/>
            <person name="Pham C."/>
            <person name="Qu C."/>
            <person name="Jing C."/>
            <person name="Bess C."/>
            <person name="Bandaranaike D."/>
            <person name="Ngo D."/>
            <person name="Ongeri F."/>
            <person name="Arias F."/>
            <person name="Lara F."/>
            <person name="Weissenberger G."/>
            <person name="Kamau G."/>
            <person name="Han H."/>
            <person name="Shen H."/>
            <person name="Dinh H."/>
            <person name="Khalil I."/>
            <person name="Jones J."/>
            <person name="Shafer J."/>
            <person name="Jayaseelan J."/>
            <person name="Quiroz J."/>
            <person name="Blankenburg K."/>
            <person name="Nguyen L."/>
            <person name="Jackson L."/>
            <person name="Francisco L."/>
            <person name="Tang L.-Y."/>
            <person name="Pu L.-L."/>
            <person name="Perales L."/>
            <person name="Lorensuhewa L."/>
            <person name="Munidasa M."/>
            <person name="Coyle M."/>
            <person name="Taylor M."/>
            <person name="Puazo M."/>
            <person name="Firestine M."/>
            <person name="Scheel M."/>
            <person name="Javaid M."/>
            <person name="Wang M."/>
            <person name="Li M."/>
            <person name="Tabassum N."/>
            <person name="Saada N."/>
            <person name="Osuji N."/>
            <person name="Aqrawi P."/>
            <person name="Fu Q."/>
            <person name="Thornton R."/>
            <person name="Raj R."/>
            <person name="Goodspeed R."/>
            <person name="Mata R."/>
            <person name="Najjar R."/>
            <person name="Gubbala S."/>
            <person name="Lee S."/>
            <person name="Denson S."/>
            <person name="Patil S."/>
            <person name="Macmil S."/>
            <person name="Qi S."/>
            <person name="Matskevitch T."/>
            <person name="Palculict T."/>
            <person name="Mathew T."/>
            <person name="Vee V."/>
            <person name="Velamala V."/>
            <person name="Korchina V."/>
            <person name="Cai W."/>
            <person name="Liu W."/>
            <person name="Dai W."/>
            <person name="Zou X."/>
            <person name="Zhu Y."/>
            <person name="Zhang Y."/>
            <person name="Wu Y.-Q."/>
            <person name="Xin Y."/>
            <person name="Nazarath L."/>
            <person name="Kovar C."/>
            <person name="Han Y."/>
            <person name="Muzny D."/>
            <person name="Gibbs R."/>
        </authorList>
    </citation>
    <scope>NUCLEOTIDE SEQUENCE [LARGE SCALE GENOMIC DNA]</scope>
    <source>
        <strain evidence="12">Jacobina</strain>
    </source>
</reference>
<name>A0A1B0CQC6_LUTLO</name>
<dbReference type="InterPro" id="IPR028564">
    <property type="entry name" value="MT_TRM10-typ"/>
</dbReference>
<feature type="active site" description="Proton acceptor" evidence="6">
    <location>
        <position position="216"/>
    </location>
</feature>
<keyword evidence="2" id="KW-0489">Methyltransferase</keyword>
<evidence type="ECO:0000256" key="7">
    <source>
        <dbReference type="PIRSR" id="PIRSR016323-2"/>
    </source>
</evidence>
<feature type="domain" description="SAM-dependent MTase TRM10-type" evidence="9">
    <location>
        <begin position="95"/>
        <end position="285"/>
    </location>
</feature>
<dbReference type="InterPro" id="IPR038459">
    <property type="entry name" value="MT_TRM10-typ_sf"/>
</dbReference>
<dbReference type="EMBL" id="GITU01004014">
    <property type="protein sequence ID" value="MBC1172717.1"/>
    <property type="molecule type" value="Transcribed_RNA"/>
</dbReference>
<dbReference type="EC" id="2.1.1.221" evidence="1"/>
<dbReference type="PANTHER" id="PTHR13563">
    <property type="entry name" value="TRNA (GUANINE-9-) METHYLTRANSFERASE"/>
    <property type="match status" value="1"/>
</dbReference>
<dbReference type="Proteomes" id="UP000092461">
    <property type="component" value="Unassembled WGS sequence"/>
</dbReference>
<dbReference type="GO" id="GO:0000049">
    <property type="term" value="F:tRNA binding"/>
    <property type="evidence" value="ECO:0007669"/>
    <property type="project" value="TreeGrafter"/>
</dbReference>
<dbReference type="GO" id="GO:0005654">
    <property type="term" value="C:nucleoplasm"/>
    <property type="evidence" value="ECO:0007669"/>
    <property type="project" value="TreeGrafter"/>
</dbReference>
<dbReference type="PROSITE" id="PS51675">
    <property type="entry name" value="SAM_MT_TRM10"/>
    <property type="match status" value="1"/>
</dbReference>